<proteinExistence type="predicted"/>
<evidence type="ECO:0000256" key="6">
    <source>
        <dbReference type="SAM" id="Phobius"/>
    </source>
</evidence>
<dbReference type="PANTHER" id="PTHR32322">
    <property type="entry name" value="INNER MEMBRANE TRANSPORTER"/>
    <property type="match status" value="1"/>
</dbReference>
<keyword evidence="4 6" id="KW-1133">Transmembrane helix</keyword>
<sequence length="316" mass="34079">MPTAQTPATAANTPKYVIITLLFLSVLVFAWGGNYTWVKLALQDSGPLTFNALRFLGATAIVGLCLVSLGRGRVLLPEPGERLLLGAIGFLQVALMTGLTSIAMLWIEASRTVLIAYSMPVWALLISIWLLGERTTPTAVAGGALGLLGLVLLTEPWTMTWDSGNAFLGSAIALIATIGWATGAVLYRTRRWRSSFWQQVFWQLAVAAVSVSLLAMIMERGTAFSPTPQYLAILLYNWIVPTSFGFWCWAQALSRISAASAGQFLLLSPVFGVFLSNLVLDEPLHSSLLISALFILVGAFLSFQRSAVPPQTNTPG</sequence>
<evidence type="ECO:0000256" key="3">
    <source>
        <dbReference type="ARBA" id="ARBA00022692"/>
    </source>
</evidence>
<gene>
    <name evidence="8" type="ORF">FHR98_000442</name>
</gene>
<comment type="subcellular location">
    <subcellularLocation>
        <location evidence="1">Cell membrane</location>
        <topology evidence="1">Multi-pass membrane protein</topology>
    </subcellularLocation>
</comment>
<organism evidence="8 9">
    <name type="scientific">Limibacillus halophilus</name>
    <dbReference type="NCBI Taxonomy" id="1579333"/>
    <lineage>
        <taxon>Bacteria</taxon>
        <taxon>Pseudomonadati</taxon>
        <taxon>Pseudomonadota</taxon>
        <taxon>Alphaproteobacteria</taxon>
        <taxon>Rhodospirillales</taxon>
        <taxon>Rhodovibrionaceae</taxon>
        <taxon>Limibacillus</taxon>
    </lineage>
</organism>
<keyword evidence="3 6" id="KW-0812">Transmembrane</keyword>
<evidence type="ECO:0000256" key="4">
    <source>
        <dbReference type="ARBA" id="ARBA00022989"/>
    </source>
</evidence>
<feature type="transmembrane region" description="Helical" evidence="6">
    <location>
        <begin position="286"/>
        <end position="303"/>
    </location>
</feature>
<dbReference type="InterPro" id="IPR050638">
    <property type="entry name" value="AA-Vitamin_Transporters"/>
</dbReference>
<feature type="transmembrane region" description="Helical" evidence="6">
    <location>
        <begin position="261"/>
        <end position="280"/>
    </location>
</feature>
<dbReference type="GO" id="GO:0005886">
    <property type="term" value="C:plasma membrane"/>
    <property type="evidence" value="ECO:0007669"/>
    <property type="project" value="UniProtKB-SubCell"/>
</dbReference>
<feature type="transmembrane region" description="Helical" evidence="6">
    <location>
        <begin position="138"/>
        <end position="154"/>
    </location>
</feature>
<dbReference type="InterPro" id="IPR037185">
    <property type="entry name" value="EmrE-like"/>
</dbReference>
<dbReference type="SUPFAM" id="SSF103481">
    <property type="entry name" value="Multidrug resistance efflux transporter EmrE"/>
    <property type="match status" value="2"/>
</dbReference>
<feature type="transmembrane region" description="Helical" evidence="6">
    <location>
        <begin position="83"/>
        <end position="107"/>
    </location>
</feature>
<keyword evidence="9" id="KW-1185">Reference proteome</keyword>
<dbReference type="RefSeq" id="WP_183414983.1">
    <property type="nucleotide sequence ID" value="NZ_JACHXA010000001.1"/>
</dbReference>
<dbReference type="EMBL" id="JACHXA010000001">
    <property type="protein sequence ID" value="MBB3064177.1"/>
    <property type="molecule type" value="Genomic_DNA"/>
</dbReference>
<evidence type="ECO:0000256" key="5">
    <source>
        <dbReference type="ARBA" id="ARBA00023136"/>
    </source>
</evidence>
<protein>
    <submittedName>
        <fullName evidence="8">Drug/metabolite transporter (DMT)-like permease</fullName>
    </submittedName>
</protein>
<evidence type="ECO:0000313" key="8">
    <source>
        <dbReference type="EMBL" id="MBB3064177.1"/>
    </source>
</evidence>
<accession>A0A839SMP8</accession>
<evidence type="ECO:0000256" key="2">
    <source>
        <dbReference type="ARBA" id="ARBA00022475"/>
    </source>
</evidence>
<feature type="transmembrane region" description="Helical" evidence="6">
    <location>
        <begin position="52"/>
        <end position="71"/>
    </location>
</feature>
<dbReference type="PANTHER" id="PTHR32322:SF18">
    <property type="entry name" value="S-ADENOSYLMETHIONINE_S-ADENOSYLHOMOCYSTEINE TRANSPORTER"/>
    <property type="match status" value="1"/>
</dbReference>
<keyword evidence="5 6" id="KW-0472">Membrane</keyword>
<name>A0A839SMP8_9PROT</name>
<feature type="domain" description="EamA" evidence="7">
    <location>
        <begin position="20"/>
        <end position="154"/>
    </location>
</feature>
<comment type="caution">
    <text evidence="8">The sequence shown here is derived from an EMBL/GenBank/DDBJ whole genome shotgun (WGS) entry which is preliminary data.</text>
</comment>
<reference evidence="8 9" key="1">
    <citation type="submission" date="2020-08" db="EMBL/GenBank/DDBJ databases">
        <title>Genomic Encyclopedia of Type Strains, Phase III (KMG-III): the genomes of soil and plant-associated and newly described type strains.</title>
        <authorList>
            <person name="Whitman W."/>
        </authorList>
    </citation>
    <scope>NUCLEOTIDE SEQUENCE [LARGE SCALE GENOMIC DNA]</scope>
    <source>
        <strain evidence="8 9">CECT 8803</strain>
    </source>
</reference>
<dbReference type="InterPro" id="IPR000620">
    <property type="entry name" value="EamA_dom"/>
</dbReference>
<evidence type="ECO:0000256" key="1">
    <source>
        <dbReference type="ARBA" id="ARBA00004651"/>
    </source>
</evidence>
<dbReference type="Proteomes" id="UP000581135">
    <property type="component" value="Unassembled WGS sequence"/>
</dbReference>
<feature type="domain" description="EamA" evidence="7">
    <location>
        <begin position="169"/>
        <end position="303"/>
    </location>
</feature>
<feature type="transmembrane region" description="Helical" evidence="6">
    <location>
        <begin position="113"/>
        <end position="131"/>
    </location>
</feature>
<keyword evidence="2" id="KW-1003">Cell membrane</keyword>
<feature type="transmembrane region" description="Helical" evidence="6">
    <location>
        <begin position="16"/>
        <end position="32"/>
    </location>
</feature>
<evidence type="ECO:0000259" key="7">
    <source>
        <dbReference type="Pfam" id="PF00892"/>
    </source>
</evidence>
<dbReference type="AlphaFoldDB" id="A0A839SMP8"/>
<feature type="transmembrane region" description="Helical" evidence="6">
    <location>
        <begin position="166"/>
        <end position="188"/>
    </location>
</feature>
<feature type="transmembrane region" description="Helical" evidence="6">
    <location>
        <begin position="230"/>
        <end position="249"/>
    </location>
</feature>
<feature type="transmembrane region" description="Helical" evidence="6">
    <location>
        <begin position="200"/>
        <end position="218"/>
    </location>
</feature>
<evidence type="ECO:0000313" key="9">
    <source>
        <dbReference type="Proteomes" id="UP000581135"/>
    </source>
</evidence>
<dbReference type="Pfam" id="PF00892">
    <property type="entry name" value="EamA"/>
    <property type="match status" value="2"/>
</dbReference>